<keyword evidence="6" id="KW-1185">Reference proteome</keyword>
<dbReference type="OrthoDB" id="231241at2"/>
<evidence type="ECO:0000313" key="5">
    <source>
        <dbReference type="EMBL" id="ROR97218.1"/>
    </source>
</evidence>
<evidence type="ECO:0000313" key="6">
    <source>
        <dbReference type="Proteomes" id="UP000275356"/>
    </source>
</evidence>
<sequence length="329" mass="35770">MTTFDDRPGTAPRGTVVPGRLFVDDRGEMAQLHGIGIVRLADGLFWAWGEDKRNGAAFGGVACYSSPDLATWTWRGHALAVDPDVPDLAPGRIIERPKVIPRSDGTYVMLLHVESPDYSDARVGWAVADRPEGPYTYLRSERPLGNLSRDIGVFVDDDGAGYLLSEDREHGLHVYRLSADYLAVEELVSTTLAKPGDHPAGEHGYESPTIVKVDGLYYLVGSDLTGWSTNDNQYATATSLAGPWSEWRDVAPPGSATYDSQTSVVLSIVGPETASHVYLGDRWRRDDLAHSAPVWLPMTIGDGEARIEWCESWTLDPVTGVVTPSTAGS</sequence>
<dbReference type="Pfam" id="PF04616">
    <property type="entry name" value="Glyco_hydro_43"/>
    <property type="match status" value="1"/>
</dbReference>
<dbReference type="PANTHER" id="PTHR22925:SF3">
    <property type="entry name" value="GLYCOSYL HYDROLASE FAMILY PROTEIN 43"/>
    <property type="match status" value="1"/>
</dbReference>
<keyword evidence="3 4" id="KW-0326">Glycosidase</keyword>
<organism evidence="5 6">
    <name type="scientific">Salana multivorans</name>
    <dbReference type="NCBI Taxonomy" id="120377"/>
    <lineage>
        <taxon>Bacteria</taxon>
        <taxon>Bacillati</taxon>
        <taxon>Actinomycetota</taxon>
        <taxon>Actinomycetes</taxon>
        <taxon>Micrococcales</taxon>
        <taxon>Beutenbergiaceae</taxon>
        <taxon>Salana</taxon>
    </lineage>
</organism>
<reference evidence="5 6" key="1">
    <citation type="submission" date="2018-11" db="EMBL/GenBank/DDBJ databases">
        <title>Sequencing the genomes of 1000 actinobacteria strains.</title>
        <authorList>
            <person name="Klenk H.-P."/>
        </authorList>
    </citation>
    <scope>NUCLEOTIDE SEQUENCE [LARGE SCALE GENOMIC DNA]</scope>
    <source>
        <strain evidence="5 6">DSM 13521</strain>
    </source>
</reference>
<dbReference type="RefSeq" id="WP_123739299.1">
    <property type="nucleotide sequence ID" value="NZ_RKHQ01000001.1"/>
</dbReference>
<name>A0A3N2DC24_9MICO</name>
<dbReference type="CDD" id="cd18821">
    <property type="entry name" value="GH43_Pc3Gal43A-like"/>
    <property type="match status" value="1"/>
</dbReference>
<dbReference type="GO" id="GO:0004553">
    <property type="term" value="F:hydrolase activity, hydrolyzing O-glycosyl compounds"/>
    <property type="evidence" value="ECO:0007669"/>
    <property type="project" value="InterPro"/>
</dbReference>
<dbReference type="InterPro" id="IPR023296">
    <property type="entry name" value="Glyco_hydro_beta-prop_sf"/>
</dbReference>
<dbReference type="GO" id="GO:0005975">
    <property type="term" value="P:carbohydrate metabolic process"/>
    <property type="evidence" value="ECO:0007669"/>
    <property type="project" value="InterPro"/>
</dbReference>
<dbReference type="PANTHER" id="PTHR22925">
    <property type="entry name" value="GLYCOSYL HYDROLASE 43 FAMILY MEMBER"/>
    <property type="match status" value="1"/>
</dbReference>
<accession>A0A3N2DC24</accession>
<gene>
    <name evidence="5" type="ORF">EDD28_1815</name>
</gene>
<comment type="caution">
    <text evidence="5">The sequence shown here is derived from an EMBL/GenBank/DDBJ whole genome shotgun (WGS) entry which is preliminary data.</text>
</comment>
<proteinExistence type="inferred from homology"/>
<evidence type="ECO:0000256" key="4">
    <source>
        <dbReference type="RuleBase" id="RU361187"/>
    </source>
</evidence>
<keyword evidence="2 4" id="KW-0378">Hydrolase</keyword>
<evidence type="ECO:0000256" key="3">
    <source>
        <dbReference type="ARBA" id="ARBA00023295"/>
    </source>
</evidence>
<dbReference type="Gene3D" id="2.115.10.20">
    <property type="entry name" value="Glycosyl hydrolase domain, family 43"/>
    <property type="match status" value="1"/>
</dbReference>
<dbReference type="InterPro" id="IPR006710">
    <property type="entry name" value="Glyco_hydro_43"/>
</dbReference>
<comment type="similarity">
    <text evidence="1 4">Belongs to the glycosyl hydrolase 43 family.</text>
</comment>
<dbReference type="SUPFAM" id="SSF75005">
    <property type="entry name" value="Arabinanase/levansucrase/invertase"/>
    <property type="match status" value="1"/>
</dbReference>
<evidence type="ECO:0000256" key="2">
    <source>
        <dbReference type="ARBA" id="ARBA00022801"/>
    </source>
</evidence>
<protein>
    <submittedName>
        <fullName evidence="5">Glycosyl hydrolase family 43</fullName>
    </submittedName>
</protein>
<evidence type="ECO:0000256" key="1">
    <source>
        <dbReference type="ARBA" id="ARBA00009865"/>
    </source>
</evidence>
<dbReference type="EMBL" id="RKHQ01000001">
    <property type="protein sequence ID" value="ROR97218.1"/>
    <property type="molecule type" value="Genomic_DNA"/>
</dbReference>
<dbReference type="AlphaFoldDB" id="A0A3N2DC24"/>
<dbReference type="Proteomes" id="UP000275356">
    <property type="component" value="Unassembled WGS sequence"/>
</dbReference>